<dbReference type="GO" id="GO:0005737">
    <property type="term" value="C:cytoplasm"/>
    <property type="evidence" value="ECO:0007669"/>
    <property type="project" value="UniProtKB-SubCell"/>
</dbReference>
<dbReference type="InterPro" id="IPR043163">
    <property type="entry name" value="DsrC-like_N"/>
</dbReference>
<evidence type="ECO:0000256" key="1">
    <source>
        <dbReference type="ARBA" id="ARBA00004496"/>
    </source>
</evidence>
<evidence type="ECO:0000256" key="4">
    <source>
        <dbReference type="PIRSR" id="PIRSR006223-50"/>
    </source>
</evidence>
<dbReference type="RefSeq" id="WP_184340353.1">
    <property type="nucleotide sequence ID" value="NZ_JACHIG010000006.1"/>
</dbReference>
<dbReference type="InterPro" id="IPR007453">
    <property type="entry name" value="DsrC/TusE"/>
</dbReference>
<dbReference type="Gene3D" id="1.10.10.370">
    <property type="entry name" value="DsrC-like protein, C-terminal domain"/>
    <property type="match status" value="1"/>
</dbReference>
<dbReference type="Pfam" id="PF04358">
    <property type="entry name" value="DsrC"/>
    <property type="match status" value="1"/>
</dbReference>
<evidence type="ECO:0000256" key="2">
    <source>
        <dbReference type="ARBA" id="ARBA00005718"/>
    </source>
</evidence>
<dbReference type="PANTHER" id="PTHR37010">
    <property type="entry name" value="SULFURTRANSFERASE TUSE"/>
    <property type="match status" value="1"/>
</dbReference>
<keyword evidence="5" id="KW-0808">Transferase</keyword>
<comment type="subcellular location">
    <subcellularLocation>
        <location evidence="1">Cytoplasm</location>
    </subcellularLocation>
</comment>
<keyword evidence="3" id="KW-0963">Cytoplasm</keyword>
<organism evidence="5 6">
    <name type="scientific">Prosthecobacter vanneervenii</name>
    <dbReference type="NCBI Taxonomy" id="48466"/>
    <lineage>
        <taxon>Bacteria</taxon>
        <taxon>Pseudomonadati</taxon>
        <taxon>Verrucomicrobiota</taxon>
        <taxon>Verrucomicrobiia</taxon>
        <taxon>Verrucomicrobiales</taxon>
        <taxon>Verrucomicrobiaceae</taxon>
        <taxon>Prosthecobacter</taxon>
    </lineage>
</organism>
<name>A0A7W8DKP1_9BACT</name>
<dbReference type="AlphaFoldDB" id="A0A7W8DKP1"/>
<feature type="active site" description="Cysteine persulfide intermediate" evidence="4">
    <location>
        <position position="102"/>
    </location>
</feature>
<gene>
    <name evidence="5" type="ORF">HNQ65_003011</name>
</gene>
<dbReference type="GO" id="GO:0016740">
    <property type="term" value="F:transferase activity"/>
    <property type="evidence" value="ECO:0007669"/>
    <property type="project" value="UniProtKB-KW"/>
</dbReference>
<reference evidence="5 6" key="1">
    <citation type="submission" date="2020-08" db="EMBL/GenBank/DDBJ databases">
        <title>Genomic Encyclopedia of Type Strains, Phase IV (KMG-IV): sequencing the most valuable type-strain genomes for metagenomic binning, comparative biology and taxonomic classification.</title>
        <authorList>
            <person name="Goeker M."/>
        </authorList>
    </citation>
    <scope>NUCLEOTIDE SEQUENCE [LARGE SCALE GENOMIC DNA]</scope>
    <source>
        <strain evidence="5 6">DSM 12252</strain>
    </source>
</reference>
<comment type="caution">
    <text evidence="5">The sequence shown here is derived from an EMBL/GenBank/DDBJ whole genome shotgun (WGS) entry which is preliminary data.</text>
</comment>
<proteinExistence type="inferred from homology"/>
<dbReference type="PANTHER" id="PTHR37010:SF1">
    <property type="entry name" value="SULFURTRANSFERASE TUSE"/>
    <property type="match status" value="1"/>
</dbReference>
<dbReference type="EMBL" id="JACHIG010000006">
    <property type="protein sequence ID" value="MBB5033423.1"/>
    <property type="molecule type" value="Genomic_DNA"/>
</dbReference>
<evidence type="ECO:0000313" key="5">
    <source>
        <dbReference type="EMBL" id="MBB5033423.1"/>
    </source>
</evidence>
<protein>
    <submittedName>
        <fullName evidence="5">tRNA 2-thiouridine synthesizing protein E</fullName>
        <ecNumber evidence="5">2.8.1.-</ecNumber>
    </submittedName>
</protein>
<evidence type="ECO:0000256" key="3">
    <source>
        <dbReference type="ARBA" id="ARBA00022490"/>
    </source>
</evidence>
<dbReference type="GO" id="GO:0097163">
    <property type="term" value="F:sulfur carrier activity"/>
    <property type="evidence" value="ECO:0007669"/>
    <property type="project" value="TreeGrafter"/>
</dbReference>
<keyword evidence="6" id="KW-1185">Reference proteome</keyword>
<dbReference type="PIRSF" id="PIRSF006223">
    <property type="entry name" value="DsrC_TusE"/>
    <property type="match status" value="1"/>
</dbReference>
<dbReference type="SUPFAM" id="SSF69721">
    <property type="entry name" value="DsrC, the gamma subunit of dissimilatory sulfite reductase"/>
    <property type="match status" value="1"/>
</dbReference>
<dbReference type="InterPro" id="IPR042072">
    <property type="entry name" value="DsrC-like_C"/>
</dbReference>
<dbReference type="Proteomes" id="UP000590740">
    <property type="component" value="Unassembled WGS sequence"/>
</dbReference>
<dbReference type="NCBIfam" id="TIGR03342">
    <property type="entry name" value="dsrC_tusE_dsvC"/>
    <property type="match status" value="1"/>
</dbReference>
<comment type="similarity">
    <text evidence="2">Belongs to the DsrC/TusE family.</text>
</comment>
<dbReference type="GO" id="GO:0002143">
    <property type="term" value="P:tRNA wobble position uridine thiolation"/>
    <property type="evidence" value="ECO:0007669"/>
    <property type="project" value="TreeGrafter"/>
</dbReference>
<accession>A0A7W8DKP1</accession>
<evidence type="ECO:0000313" key="6">
    <source>
        <dbReference type="Proteomes" id="UP000590740"/>
    </source>
</evidence>
<dbReference type="InterPro" id="IPR025526">
    <property type="entry name" value="DsrC-like_dom_sf"/>
</dbReference>
<dbReference type="EC" id="2.8.1.-" evidence="5"/>
<dbReference type="Gene3D" id="3.30.1420.10">
    <property type="match status" value="1"/>
</dbReference>
<sequence>MKKNIAGTEVDVNEEGYLTDMSQWNEAIAAAIAAEEGVGALTDAHMKVVRYLREQQAKGAALTIRSMGKSGVVTTKELYDLFPGGPLKKSSKIAGIPKPVGCI</sequence>